<gene>
    <name evidence="2" type="ORF">HZU75_12760</name>
</gene>
<organism evidence="2 3">
    <name type="scientific">Chitinibacter fontanus</name>
    <dbReference type="NCBI Taxonomy" id="1737446"/>
    <lineage>
        <taxon>Bacteria</taxon>
        <taxon>Pseudomonadati</taxon>
        <taxon>Pseudomonadota</taxon>
        <taxon>Betaproteobacteria</taxon>
        <taxon>Neisseriales</taxon>
        <taxon>Chitinibacteraceae</taxon>
        <taxon>Chitinibacter</taxon>
    </lineage>
</organism>
<evidence type="ECO:0000313" key="2">
    <source>
        <dbReference type="EMBL" id="QLI82323.1"/>
    </source>
</evidence>
<evidence type="ECO:0000256" key="1">
    <source>
        <dbReference type="SAM" id="SignalP"/>
    </source>
</evidence>
<dbReference type="InterPro" id="IPR021333">
    <property type="entry name" value="DUF2946"/>
</dbReference>
<accession>A0A7D5Z7X3</accession>
<evidence type="ECO:0000313" key="3">
    <source>
        <dbReference type="Proteomes" id="UP000510822"/>
    </source>
</evidence>
<reference evidence="2 3" key="1">
    <citation type="journal article" date="2016" name="Int. J. Syst. Evol. Microbiol.">
        <title>Chitinibacter fontanus sp. nov., isolated from a spring.</title>
        <authorList>
            <person name="Sheu S.Y."/>
            <person name="Li Y.S."/>
            <person name="Young C.C."/>
            <person name="Chen W.M."/>
        </authorList>
    </citation>
    <scope>NUCLEOTIDE SEQUENCE [LARGE SCALE GENOMIC DNA]</scope>
    <source>
        <strain evidence="2 3">STM-7</strain>
    </source>
</reference>
<dbReference type="Proteomes" id="UP000510822">
    <property type="component" value="Chromosome"/>
</dbReference>
<feature type="signal peptide" evidence="1">
    <location>
        <begin position="1"/>
        <end position="30"/>
    </location>
</feature>
<feature type="chain" id="PRO_5028959041" evidence="1">
    <location>
        <begin position="31"/>
        <end position="125"/>
    </location>
</feature>
<dbReference type="EMBL" id="CP058952">
    <property type="protein sequence ID" value="QLI82323.1"/>
    <property type="molecule type" value="Genomic_DNA"/>
</dbReference>
<dbReference type="Pfam" id="PF11162">
    <property type="entry name" value="DUF2946"/>
    <property type="match status" value="1"/>
</dbReference>
<dbReference type="RefSeq" id="WP_180306404.1">
    <property type="nucleotide sequence ID" value="NZ_CP058952.1"/>
</dbReference>
<sequence>MQLRRFQTVSLVCIALVALCMHWLLPFAHAAQMQSSQSGLDGLVLCSVAAGKQATSAPTQTADTGMLPCPICVSSAIQHLAPPVAPSVLPSAREHASSFRLVRNEGFFIPTASYTHPQSHAPPIE</sequence>
<keyword evidence="3" id="KW-1185">Reference proteome</keyword>
<dbReference type="AlphaFoldDB" id="A0A7D5Z7X3"/>
<name>A0A7D5Z7X3_9NEIS</name>
<keyword evidence="1" id="KW-0732">Signal</keyword>
<protein>
    <submittedName>
        <fullName evidence="2">DUF2946 family protein</fullName>
    </submittedName>
</protein>
<dbReference type="KEGG" id="cfon:HZU75_12760"/>
<proteinExistence type="predicted"/>